<feature type="domain" description="Methyltransferase type 11" evidence="1">
    <location>
        <begin position="48"/>
        <end position="135"/>
    </location>
</feature>
<gene>
    <name evidence="2" type="ORF">Q8A49_32100</name>
</gene>
<reference evidence="2 3" key="1">
    <citation type="submission" date="2023-07" db="EMBL/GenBank/DDBJ databases">
        <authorList>
            <person name="Girao M."/>
            <person name="Carvalho M.F."/>
        </authorList>
    </citation>
    <scope>NUCLEOTIDE SEQUENCE [LARGE SCALE GENOMIC DNA]</scope>
    <source>
        <strain evidence="2 3">66/93</strain>
    </source>
</reference>
<evidence type="ECO:0000313" key="2">
    <source>
        <dbReference type="EMBL" id="MEE2055152.1"/>
    </source>
</evidence>
<dbReference type="Proteomes" id="UP001348641">
    <property type="component" value="Unassembled WGS sequence"/>
</dbReference>
<dbReference type="GO" id="GO:0008168">
    <property type="term" value="F:methyltransferase activity"/>
    <property type="evidence" value="ECO:0007669"/>
    <property type="project" value="UniProtKB-KW"/>
</dbReference>
<comment type="caution">
    <text evidence="2">The sequence shown here is derived from an EMBL/GenBank/DDBJ whole genome shotgun (WGS) entry which is preliminary data.</text>
</comment>
<keyword evidence="2" id="KW-0808">Transferase</keyword>
<accession>A0ABU7L2K8</accession>
<dbReference type="RefSeq" id="WP_330161941.1">
    <property type="nucleotide sequence ID" value="NZ_BAAAJA010000047.1"/>
</dbReference>
<dbReference type="Gene3D" id="3.40.50.150">
    <property type="entry name" value="Vaccinia Virus protein VP39"/>
    <property type="match status" value="1"/>
</dbReference>
<dbReference type="GO" id="GO:0032259">
    <property type="term" value="P:methylation"/>
    <property type="evidence" value="ECO:0007669"/>
    <property type="project" value="UniProtKB-KW"/>
</dbReference>
<dbReference type="SUPFAM" id="SSF53335">
    <property type="entry name" value="S-adenosyl-L-methionine-dependent methyltransferases"/>
    <property type="match status" value="1"/>
</dbReference>
<evidence type="ECO:0000259" key="1">
    <source>
        <dbReference type="Pfam" id="PF08241"/>
    </source>
</evidence>
<keyword evidence="2" id="KW-0489">Methyltransferase</keyword>
<dbReference type="PANTHER" id="PTHR43591">
    <property type="entry name" value="METHYLTRANSFERASE"/>
    <property type="match status" value="1"/>
</dbReference>
<evidence type="ECO:0000313" key="3">
    <source>
        <dbReference type="Proteomes" id="UP001348641"/>
    </source>
</evidence>
<protein>
    <submittedName>
        <fullName evidence="2">Class I SAM-dependent methyltransferase</fullName>
    </submittedName>
</protein>
<proteinExistence type="predicted"/>
<organism evidence="2 3">
    <name type="scientific">Nocardiopsis tropica</name>
    <dbReference type="NCBI Taxonomy" id="109330"/>
    <lineage>
        <taxon>Bacteria</taxon>
        <taxon>Bacillati</taxon>
        <taxon>Actinomycetota</taxon>
        <taxon>Actinomycetes</taxon>
        <taxon>Streptosporangiales</taxon>
        <taxon>Nocardiopsidaceae</taxon>
        <taxon>Nocardiopsis</taxon>
    </lineage>
</organism>
<sequence>MGDVPSPLWLRTADVDYMRRDGRDEDPGHAWTAERLGALYPGTSCTLLDCGVMSGVTYAGLRDAGLPVDYTGIDVSPRILDACRAEHPGARWLEMSVTDLAFGEGSFDVVNSRHLLECLPYYETAVREMFRVARTHVIIGFFQVPRAPEALLRRETDEGYIWLNRYDPGPFEELLHRFSREVETADLRHGHRRSRVYLCTKR</sequence>
<dbReference type="InterPro" id="IPR029063">
    <property type="entry name" value="SAM-dependent_MTases_sf"/>
</dbReference>
<dbReference type="EMBL" id="JAUUCC010000153">
    <property type="protein sequence ID" value="MEE2055152.1"/>
    <property type="molecule type" value="Genomic_DNA"/>
</dbReference>
<name>A0ABU7L2K8_9ACTN</name>
<dbReference type="Pfam" id="PF08241">
    <property type="entry name" value="Methyltransf_11"/>
    <property type="match status" value="1"/>
</dbReference>
<dbReference type="InterPro" id="IPR013216">
    <property type="entry name" value="Methyltransf_11"/>
</dbReference>